<dbReference type="OrthoDB" id="544277at2759"/>
<dbReference type="SUPFAM" id="SSF55729">
    <property type="entry name" value="Acyl-CoA N-acyltransferases (Nat)"/>
    <property type="match status" value="1"/>
</dbReference>
<accession>A0A9P5YRN0</accession>
<protein>
    <recommendedName>
        <fullName evidence="3">N-acetyltransferase domain-containing protein</fullName>
    </recommendedName>
</protein>
<dbReference type="Proteomes" id="UP000807469">
    <property type="component" value="Unassembled WGS sequence"/>
</dbReference>
<dbReference type="InterPro" id="IPR052523">
    <property type="entry name" value="Trichothecene_AcTrans"/>
</dbReference>
<proteinExistence type="predicted"/>
<dbReference type="InterPro" id="IPR016181">
    <property type="entry name" value="Acyl_CoA_acyltransferase"/>
</dbReference>
<dbReference type="AlphaFoldDB" id="A0A9P5YRN0"/>
<evidence type="ECO:0000313" key="1">
    <source>
        <dbReference type="EMBL" id="KAF9472681.1"/>
    </source>
</evidence>
<dbReference type="Gene3D" id="3.40.630.30">
    <property type="match status" value="1"/>
</dbReference>
<dbReference type="PANTHER" id="PTHR42791">
    <property type="entry name" value="GNAT FAMILY ACETYLTRANSFERASE"/>
    <property type="match status" value="1"/>
</dbReference>
<comment type="caution">
    <text evidence="1">The sequence shown here is derived from an EMBL/GenBank/DDBJ whole genome shotgun (WGS) entry which is preliminary data.</text>
</comment>
<keyword evidence="2" id="KW-1185">Reference proteome</keyword>
<evidence type="ECO:0008006" key="3">
    <source>
        <dbReference type="Google" id="ProtNLM"/>
    </source>
</evidence>
<evidence type="ECO:0000313" key="2">
    <source>
        <dbReference type="Proteomes" id="UP000807469"/>
    </source>
</evidence>
<organism evidence="1 2">
    <name type="scientific">Pholiota conissans</name>
    <dbReference type="NCBI Taxonomy" id="109636"/>
    <lineage>
        <taxon>Eukaryota</taxon>
        <taxon>Fungi</taxon>
        <taxon>Dikarya</taxon>
        <taxon>Basidiomycota</taxon>
        <taxon>Agaricomycotina</taxon>
        <taxon>Agaricomycetes</taxon>
        <taxon>Agaricomycetidae</taxon>
        <taxon>Agaricales</taxon>
        <taxon>Agaricineae</taxon>
        <taxon>Strophariaceae</taxon>
        <taxon>Pholiota</taxon>
    </lineage>
</organism>
<dbReference type="PANTHER" id="PTHR42791:SF1">
    <property type="entry name" value="N-ACETYLTRANSFERASE DOMAIN-CONTAINING PROTEIN"/>
    <property type="match status" value="1"/>
</dbReference>
<reference evidence="1" key="1">
    <citation type="submission" date="2020-11" db="EMBL/GenBank/DDBJ databases">
        <authorList>
            <consortium name="DOE Joint Genome Institute"/>
            <person name="Ahrendt S."/>
            <person name="Riley R."/>
            <person name="Andreopoulos W."/>
            <person name="Labutti K."/>
            <person name="Pangilinan J."/>
            <person name="Ruiz-Duenas F.J."/>
            <person name="Barrasa J.M."/>
            <person name="Sanchez-Garcia M."/>
            <person name="Camarero S."/>
            <person name="Miyauchi S."/>
            <person name="Serrano A."/>
            <person name="Linde D."/>
            <person name="Babiker R."/>
            <person name="Drula E."/>
            <person name="Ayuso-Fernandez I."/>
            <person name="Pacheco R."/>
            <person name="Padilla G."/>
            <person name="Ferreira P."/>
            <person name="Barriuso J."/>
            <person name="Kellner H."/>
            <person name="Castanera R."/>
            <person name="Alfaro M."/>
            <person name="Ramirez L."/>
            <person name="Pisabarro A.G."/>
            <person name="Kuo A."/>
            <person name="Tritt A."/>
            <person name="Lipzen A."/>
            <person name="He G."/>
            <person name="Yan M."/>
            <person name="Ng V."/>
            <person name="Cullen D."/>
            <person name="Martin F."/>
            <person name="Rosso M.-N."/>
            <person name="Henrissat B."/>
            <person name="Hibbett D."/>
            <person name="Martinez A.T."/>
            <person name="Grigoriev I.V."/>
        </authorList>
    </citation>
    <scope>NUCLEOTIDE SEQUENCE</scope>
    <source>
        <strain evidence="1">CIRM-BRFM 674</strain>
    </source>
</reference>
<sequence>MVDETPPVIETPYVRIATLEDVEGIVDVMCQAFKHDPVLNYLSNAPKLLDETSDPKHHNHRRIFLRFLLKASFLVDGRITVVVDPNASSANEGAPRERIVAAAYWLPPNKRLAVWMIPTIVRAGALAVVKVWGLKPKLLFQRMIFDYQETSHGQLHHAFKRKGTKKSIDDTWYLQMVGTDPEYQGRGLMSLLFREAYTHDPKSTYTLEATTSKSRDQYAHLGFEDCISINFGRGKADAQGLTAKGEKAVGLEIYGMIKVGTYFFFTISSSHRHHYNSIVVTRSTTIAPGKHRSASL</sequence>
<gene>
    <name evidence="1" type="ORF">BDN70DRAFT_818299</name>
</gene>
<dbReference type="EMBL" id="MU155509">
    <property type="protein sequence ID" value="KAF9472681.1"/>
    <property type="molecule type" value="Genomic_DNA"/>
</dbReference>
<dbReference type="CDD" id="cd04301">
    <property type="entry name" value="NAT_SF"/>
    <property type="match status" value="1"/>
</dbReference>
<name>A0A9P5YRN0_9AGAR</name>